<dbReference type="Pfam" id="PF13347">
    <property type="entry name" value="MFS_2"/>
    <property type="match status" value="1"/>
</dbReference>
<evidence type="ECO:0000313" key="3">
    <source>
        <dbReference type="EMBL" id="CUJ90135.1"/>
    </source>
</evidence>
<dbReference type="AlphaFoldDB" id="A0A0P1IGG2"/>
<feature type="transmembrane region" description="Helical" evidence="2">
    <location>
        <begin position="164"/>
        <end position="186"/>
    </location>
</feature>
<feature type="transmembrane region" description="Helical" evidence="2">
    <location>
        <begin position="207"/>
        <end position="231"/>
    </location>
</feature>
<dbReference type="RefSeq" id="WP_058310353.1">
    <property type="nucleotide sequence ID" value="NZ_CYTW01000001.1"/>
</dbReference>
<sequence length="404" mass="42698">MYPRVALFSMMLAAASLPLYIHLPRFATTELGLSLSVVGTLLIGLRVMDFVQDPLLGWFVDRFPSANATFAALATLGMGTGFLLLFSVPPLIQPVLWVSLTLILLFTSYSLGAILFYSQSTALAQNDGSMIRLAGFREAGALIGVILAALAPIIFAALTGTSGYAAFGVSLAVLCMIVWHMARPLWTSASTKAGKLTFSGLRQSGSSYLLLLALVNALPVAMTSTLFLFFVEDRLNLTGMSGAFLVLFFVSAGLSVPVWTHLCGRFGVRQVLLPAMALAILCFFWAALLQSGDAFAFALVCIGSGAALGADMVILPVLFSSTLERAGLQAGQAFGLWFFAGKLALALAAATLLPLLDLAGFQPGSNNSVQALNALGFAYAVVPCLVKFVAIALVLRMPKEVSYP</sequence>
<dbReference type="PANTHER" id="PTHR11328:SF24">
    <property type="entry name" value="MAJOR FACILITATOR SUPERFAMILY (MFS) PROFILE DOMAIN-CONTAINING PROTEIN"/>
    <property type="match status" value="1"/>
</dbReference>
<comment type="similarity">
    <text evidence="1">Belongs to the sodium:galactoside symporter (TC 2.A.2) family.</text>
</comment>
<evidence type="ECO:0000313" key="4">
    <source>
        <dbReference type="Proteomes" id="UP000051870"/>
    </source>
</evidence>
<dbReference type="PANTHER" id="PTHR11328">
    <property type="entry name" value="MAJOR FACILITATOR SUPERFAMILY DOMAIN-CONTAINING PROTEIN"/>
    <property type="match status" value="1"/>
</dbReference>
<protein>
    <submittedName>
        <fullName evidence="3">Glucuronide transporter</fullName>
    </submittedName>
</protein>
<evidence type="ECO:0000256" key="1">
    <source>
        <dbReference type="ARBA" id="ARBA00009617"/>
    </source>
</evidence>
<feature type="transmembrane region" description="Helical" evidence="2">
    <location>
        <begin position="333"/>
        <end position="356"/>
    </location>
</feature>
<feature type="transmembrane region" description="Helical" evidence="2">
    <location>
        <begin position="139"/>
        <end position="158"/>
    </location>
</feature>
<feature type="transmembrane region" description="Helical" evidence="2">
    <location>
        <begin position="271"/>
        <end position="288"/>
    </location>
</feature>
<keyword evidence="2" id="KW-0472">Membrane</keyword>
<name>A0A0P1IGG2_9RHOB</name>
<dbReference type="InterPro" id="IPR036259">
    <property type="entry name" value="MFS_trans_sf"/>
</dbReference>
<dbReference type="Proteomes" id="UP000051870">
    <property type="component" value="Unassembled WGS sequence"/>
</dbReference>
<keyword evidence="4" id="KW-1185">Reference proteome</keyword>
<organism evidence="3 4">
    <name type="scientific">Shimia thalassica</name>
    <dbReference type="NCBI Taxonomy" id="1715693"/>
    <lineage>
        <taxon>Bacteria</taxon>
        <taxon>Pseudomonadati</taxon>
        <taxon>Pseudomonadota</taxon>
        <taxon>Alphaproteobacteria</taxon>
        <taxon>Rhodobacterales</taxon>
        <taxon>Roseobacteraceae</taxon>
    </lineage>
</organism>
<dbReference type="GeneID" id="83880262"/>
<dbReference type="SUPFAM" id="SSF103473">
    <property type="entry name" value="MFS general substrate transporter"/>
    <property type="match status" value="1"/>
</dbReference>
<evidence type="ECO:0000256" key="2">
    <source>
        <dbReference type="SAM" id="Phobius"/>
    </source>
</evidence>
<feature type="transmembrane region" description="Helical" evidence="2">
    <location>
        <begin position="95"/>
        <end position="118"/>
    </location>
</feature>
<dbReference type="EMBL" id="CYTW01000001">
    <property type="protein sequence ID" value="CUJ90135.1"/>
    <property type="molecule type" value="Genomic_DNA"/>
</dbReference>
<reference evidence="4" key="1">
    <citation type="submission" date="2015-09" db="EMBL/GenBank/DDBJ databases">
        <authorList>
            <person name="Rodrigo-Torres Lidia"/>
            <person name="Arahal R.David."/>
        </authorList>
    </citation>
    <scope>NUCLEOTIDE SEQUENCE [LARGE SCALE GENOMIC DNA]</scope>
    <source>
        <strain evidence="4">CECT 7735</strain>
    </source>
</reference>
<accession>A0A0P1IGG2</accession>
<proteinExistence type="inferred from homology"/>
<keyword evidence="2" id="KW-0812">Transmembrane</keyword>
<feature type="transmembrane region" description="Helical" evidence="2">
    <location>
        <begin position="376"/>
        <end position="395"/>
    </location>
</feature>
<dbReference type="GO" id="GO:0005886">
    <property type="term" value="C:plasma membrane"/>
    <property type="evidence" value="ECO:0007669"/>
    <property type="project" value="TreeGrafter"/>
</dbReference>
<dbReference type="Gene3D" id="1.20.1250.20">
    <property type="entry name" value="MFS general substrate transporter like domains"/>
    <property type="match status" value="2"/>
</dbReference>
<feature type="transmembrane region" description="Helical" evidence="2">
    <location>
        <begin position="68"/>
        <end position="89"/>
    </location>
</feature>
<feature type="transmembrane region" description="Helical" evidence="2">
    <location>
        <begin position="26"/>
        <end position="47"/>
    </location>
</feature>
<keyword evidence="2" id="KW-1133">Transmembrane helix</keyword>
<dbReference type="GO" id="GO:0015293">
    <property type="term" value="F:symporter activity"/>
    <property type="evidence" value="ECO:0007669"/>
    <property type="project" value="InterPro"/>
</dbReference>
<gene>
    <name evidence="3" type="ORF">PH7735_01199</name>
</gene>
<dbReference type="STRING" id="1715693.PH7735_01199"/>
<feature type="transmembrane region" description="Helical" evidence="2">
    <location>
        <begin position="294"/>
        <end position="321"/>
    </location>
</feature>
<feature type="transmembrane region" description="Helical" evidence="2">
    <location>
        <begin position="237"/>
        <end position="259"/>
    </location>
</feature>
<dbReference type="GO" id="GO:0008643">
    <property type="term" value="P:carbohydrate transport"/>
    <property type="evidence" value="ECO:0007669"/>
    <property type="project" value="InterPro"/>
</dbReference>
<dbReference type="InterPro" id="IPR039672">
    <property type="entry name" value="MFS_2"/>
</dbReference>